<sequence>MAMDFSIHWADWPTYNDLKLRFAVMTNLRSALIANWVESRLAANIAGTPFLSDSGITRQLVEARGRGLQCSRMQLQAIKDKNITPRAKQALLDMIELQKAHQEKIDKIQREIDLESRR</sequence>
<comment type="caution">
    <text evidence="1">The sequence shown here is derived from an EMBL/GenBank/DDBJ whole genome shotgun (WGS) entry which is preliminary data.</text>
</comment>
<keyword evidence="2" id="KW-1185">Reference proteome</keyword>
<proteinExistence type="predicted"/>
<dbReference type="AlphaFoldDB" id="A0A9N9LQD1"/>
<name>A0A9N9LQD1_9HELO</name>
<reference evidence="1" key="1">
    <citation type="submission" date="2021-07" db="EMBL/GenBank/DDBJ databases">
        <authorList>
            <person name="Durling M."/>
        </authorList>
    </citation>
    <scope>NUCLEOTIDE SEQUENCE</scope>
</reference>
<evidence type="ECO:0000313" key="2">
    <source>
        <dbReference type="Proteomes" id="UP000701801"/>
    </source>
</evidence>
<evidence type="ECO:0000313" key="1">
    <source>
        <dbReference type="EMBL" id="CAG8977275.1"/>
    </source>
</evidence>
<dbReference type="EMBL" id="CAJVRM010000210">
    <property type="protein sequence ID" value="CAG8977275.1"/>
    <property type="molecule type" value="Genomic_DNA"/>
</dbReference>
<organism evidence="1 2">
    <name type="scientific">Hymenoscyphus albidus</name>
    <dbReference type="NCBI Taxonomy" id="595503"/>
    <lineage>
        <taxon>Eukaryota</taxon>
        <taxon>Fungi</taxon>
        <taxon>Dikarya</taxon>
        <taxon>Ascomycota</taxon>
        <taxon>Pezizomycotina</taxon>
        <taxon>Leotiomycetes</taxon>
        <taxon>Helotiales</taxon>
        <taxon>Helotiaceae</taxon>
        <taxon>Hymenoscyphus</taxon>
    </lineage>
</organism>
<protein>
    <submittedName>
        <fullName evidence="1">Uncharacterized protein</fullName>
    </submittedName>
</protein>
<accession>A0A9N9LQD1</accession>
<dbReference type="Proteomes" id="UP000701801">
    <property type="component" value="Unassembled WGS sequence"/>
</dbReference>
<gene>
    <name evidence="1" type="ORF">HYALB_00010895</name>
</gene>